<evidence type="ECO:0000313" key="2">
    <source>
        <dbReference type="Proteomes" id="UP000217277"/>
    </source>
</evidence>
<dbReference type="EMBL" id="CP011012">
    <property type="protein sequence ID" value="ATC84606.1"/>
    <property type="molecule type" value="Genomic_DNA"/>
</dbReference>
<accession>A0ACA8E336</accession>
<keyword evidence="2" id="KW-1185">Reference proteome</keyword>
<gene>
    <name evidence="1" type="ORF">PAGA_b0751</name>
</gene>
<protein>
    <submittedName>
        <fullName evidence="1">Uncharacterized protein</fullName>
    </submittedName>
</protein>
<proteinExistence type="predicted"/>
<name>A0ACA8E336_9GAMM</name>
<reference evidence="1" key="1">
    <citation type="submission" date="2015-03" db="EMBL/GenBank/DDBJ databases">
        <authorList>
            <person name="Xie B.-B."/>
            <person name="Rong J.-C."/>
            <person name="Qin Q.-L."/>
            <person name="Zhang Y.-Z."/>
        </authorList>
    </citation>
    <scope>NUCLEOTIDE SEQUENCE</scope>
    <source>
        <strain evidence="1">DSM 14585</strain>
    </source>
</reference>
<dbReference type="Proteomes" id="UP000217277">
    <property type="component" value="Chromosome II"/>
</dbReference>
<sequence>MARLKLKTQTLFKCTVFVFCIIKLNNTSHFTFIIRLGLQKCVQVCYK</sequence>
<evidence type="ECO:0000313" key="1">
    <source>
        <dbReference type="EMBL" id="ATC84606.1"/>
    </source>
</evidence>
<organism evidence="1 2">
    <name type="scientific">Pseudoalteromonas agarivorans DSM 14585</name>
    <dbReference type="NCBI Taxonomy" id="1312369"/>
    <lineage>
        <taxon>Bacteria</taxon>
        <taxon>Pseudomonadati</taxon>
        <taxon>Pseudomonadota</taxon>
        <taxon>Gammaproteobacteria</taxon>
        <taxon>Alteromonadales</taxon>
        <taxon>Pseudoalteromonadaceae</taxon>
        <taxon>Pseudoalteromonas</taxon>
    </lineage>
</organism>